<gene>
    <name evidence="1" type="ORF">Syn7803C60_56</name>
</gene>
<evidence type="ECO:0000313" key="1">
    <source>
        <dbReference type="EMBL" id="AIX17072.1"/>
    </source>
</evidence>
<dbReference type="Proteomes" id="UP000185397">
    <property type="component" value="Segment"/>
</dbReference>
<name>A0A0E3ESI2_9CAUD</name>
<organism evidence="1 2">
    <name type="scientific">Synechococcus phage ACG-2014a</name>
    <dbReference type="NCBI Taxonomy" id="1493507"/>
    <lineage>
        <taxon>Viruses</taxon>
        <taxon>Duplodnaviria</taxon>
        <taxon>Heunggongvirae</taxon>
        <taxon>Uroviricota</taxon>
        <taxon>Caudoviricetes</taxon>
        <taxon>Pantevenvirales</taxon>
        <taxon>Kyanoviridae</taxon>
        <taxon>Acionnavirus</taxon>
        <taxon>Acionnavirus monteraybay</taxon>
    </lineage>
</organism>
<proteinExistence type="predicted"/>
<dbReference type="EMBL" id="KJ019039">
    <property type="protein sequence ID" value="AIX17072.1"/>
    <property type="molecule type" value="Genomic_DNA"/>
</dbReference>
<protein>
    <submittedName>
        <fullName evidence="1">Uncharacterized protein</fullName>
    </submittedName>
</protein>
<reference evidence="1 2" key="1">
    <citation type="submission" date="2013-12" db="EMBL/GenBank/DDBJ databases">
        <title>Ecological redundancy of diverse viral populations within a natural community.</title>
        <authorList>
            <person name="Gregory A.C."/>
            <person name="LaButti K."/>
            <person name="Copeland A."/>
            <person name="Woyke T."/>
            <person name="Sullivan M.B."/>
        </authorList>
    </citation>
    <scope>NUCLEOTIDE SEQUENCE [LARGE SCALE GENOMIC DNA]</scope>
    <source>
        <strain evidence="1">Syn7803C60</strain>
    </source>
</reference>
<sequence length="111" mass="12440">MDQRILTPNQLPISPLTNNNMSSQFYSLKALKARVESLIEAQGEDSQCAAWIYTSEDIVKYDEEGDEVQQPQSLCDSVLCNLQDYDSIHQSIVDAIESELAWVESNNKVAA</sequence>
<accession>A0A0E3ESI2</accession>
<evidence type="ECO:0000313" key="2">
    <source>
        <dbReference type="Proteomes" id="UP000185397"/>
    </source>
</evidence>